<accession>W0F7N2</accession>
<dbReference type="KEGG" id="nso:NIASO_14650"/>
<dbReference type="AlphaFoldDB" id="W0F7N2"/>
<sequence>MPFVKHMKKKQLAFLLTLLIASGVAAQSRKAVFLLDTSYLPPVYYESFKSDLPIYNGRLFESYPPSMIGTPFLDDSKWHNGAVCFDSVWYKNLNLRYDANAETLIIEDKQMLPVIISNQKVAAFYLENRKFVKLGTDIDKALVNGFYEILNEAKLPVLILRKKYIRETINQQESKVDREFIWISKFYIYKDQRFLQVHSQKDLYTILGVRRAVVARALRKAHIKFKTNAEEAILAAAQLYNP</sequence>
<keyword evidence="1" id="KW-0732">Signal</keyword>
<organism evidence="2 3">
    <name type="scientific">Niabella soli DSM 19437</name>
    <dbReference type="NCBI Taxonomy" id="929713"/>
    <lineage>
        <taxon>Bacteria</taxon>
        <taxon>Pseudomonadati</taxon>
        <taxon>Bacteroidota</taxon>
        <taxon>Chitinophagia</taxon>
        <taxon>Chitinophagales</taxon>
        <taxon>Chitinophagaceae</taxon>
        <taxon>Niabella</taxon>
    </lineage>
</organism>
<feature type="signal peptide" evidence="1">
    <location>
        <begin position="1"/>
        <end position="26"/>
    </location>
</feature>
<evidence type="ECO:0008006" key="4">
    <source>
        <dbReference type="Google" id="ProtNLM"/>
    </source>
</evidence>
<evidence type="ECO:0000313" key="3">
    <source>
        <dbReference type="Proteomes" id="UP000003586"/>
    </source>
</evidence>
<name>W0F7N2_9BACT</name>
<dbReference type="STRING" id="929713.NIASO_14650"/>
<evidence type="ECO:0000313" key="2">
    <source>
        <dbReference type="EMBL" id="AHF17813.1"/>
    </source>
</evidence>
<gene>
    <name evidence="2" type="ORF">NIASO_14650</name>
</gene>
<feature type="chain" id="PRO_5004788408" description="Solute-binding protein family 3/N-terminal domain-containing protein" evidence="1">
    <location>
        <begin position="27"/>
        <end position="242"/>
    </location>
</feature>
<proteinExistence type="predicted"/>
<protein>
    <recommendedName>
        <fullName evidence="4">Solute-binding protein family 3/N-terminal domain-containing protein</fullName>
    </recommendedName>
</protein>
<dbReference type="HOGENOM" id="CLU_1146261_0_0_10"/>
<reference evidence="2 3" key="1">
    <citation type="submission" date="2013-12" db="EMBL/GenBank/DDBJ databases">
        <authorList>
            <consortium name="DOE Joint Genome Institute"/>
            <person name="Eisen J."/>
            <person name="Huntemann M."/>
            <person name="Han J."/>
            <person name="Chen A."/>
            <person name="Kyrpides N."/>
            <person name="Mavromatis K."/>
            <person name="Markowitz V."/>
            <person name="Palaniappan K."/>
            <person name="Ivanova N."/>
            <person name="Schaumberg A."/>
            <person name="Pati A."/>
            <person name="Liolios K."/>
            <person name="Nordberg H.P."/>
            <person name="Cantor M.N."/>
            <person name="Hua S.X."/>
            <person name="Woyke T."/>
        </authorList>
    </citation>
    <scope>NUCLEOTIDE SEQUENCE [LARGE SCALE GENOMIC DNA]</scope>
    <source>
        <strain evidence="3">DSM 19437</strain>
    </source>
</reference>
<dbReference type="Proteomes" id="UP000003586">
    <property type="component" value="Chromosome"/>
</dbReference>
<dbReference type="EMBL" id="CP007035">
    <property type="protein sequence ID" value="AHF17813.1"/>
    <property type="molecule type" value="Genomic_DNA"/>
</dbReference>
<evidence type="ECO:0000256" key="1">
    <source>
        <dbReference type="SAM" id="SignalP"/>
    </source>
</evidence>
<keyword evidence="3" id="KW-1185">Reference proteome</keyword>